<feature type="transmembrane region" description="Helical" evidence="8">
    <location>
        <begin position="380"/>
        <end position="402"/>
    </location>
</feature>
<dbReference type="SUPFAM" id="SSF161098">
    <property type="entry name" value="MetI-like"/>
    <property type="match status" value="2"/>
</dbReference>
<evidence type="ECO:0000256" key="6">
    <source>
        <dbReference type="ARBA" id="ARBA00022989"/>
    </source>
</evidence>
<dbReference type="CDD" id="cd06261">
    <property type="entry name" value="TM_PBP2"/>
    <property type="match status" value="2"/>
</dbReference>
<name>X4ZE01_9BACL</name>
<keyword evidence="2 8" id="KW-0813">Transport</keyword>
<dbReference type="PANTHER" id="PTHR43357">
    <property type="entry name" value="INNER MEMBRANE ABC TRANSPORTER PERMEASE PROTEIN YDCV"/>
    <property type="match status" value="1"/>
</dbReference>
<evidence type="ECO:0000256" key="3">
    <source>
        <dbReference type="ARBA" id="ARBA00022475"/>
    </source>
</evidence>
<dbReference type="KEGG" id="psab:PSAB_03855"/>
<evidence type="ECO:0000256" key="8">
    <source>
        <dbReference type="RuleBase" id="RU363032"/>
    </source>
</evidence>
<evidence type="ECO:0000256" key="5">
    <source>
        <dbReference type="ARBA" id="ARBA00022692"/>
    </source>
</evidence>
<comment type="similarity">
    <text evidence="8">Belongs to the binding-protein-dependent transport system permease family.</text>
</comment>
<evidence type="ECO:0000256" key="4">
    <source>
        <dbReference type="ARBA" id="ARBA00022519"/>
    </source>
</evidence>
<keyword evidence="3" id="KW-1003">Cell membrane</keyword>
<dbReference type="eggNOG" id="COG1178">
    <property type="taxonomic scope" value="Bacteria"/>
</dbReference>
<dbReference type="OrthoDB" id="9776648at2"/>
<dbReference type="STRING" id="1268072.PSAB_03855"/>
<feature type="transmembrane region" description="Helical" evidence="8">
    <location>
        <begin position="214"/>
        <end position="235"/>
    </location>
</feature>
<evidence type="ECO:0000313" key="10">
    <source>
        <dbReference type="EMBL" id="AHV95707.1"/>
    </source>
</evidence>
<sequence length="589" mass="64454">MSEIHPHSVSVQYKGKDHSILPQFVRRFRGGWAARLLGVPAVLLLFVFPVAKLVWLSFQSDAGITLAHYRELIHQERFWITLQSTVTVVLGSTALSLLLGTVFAWFVAYTDIGRKRMLHPAILLCFILPSYVLTLSWSSFIGPQGWVSQLLQWINPGLTPWSMYSMGGIIFVMGIHHFPLVYMLTLDVFRKIPRDLEWAARAGGLGKFKTFCRITLPLALPGLTAGGLLVFLASLDNFGIPAFLGTPVNISVLSTLIYEEIVGFGPSAFARGASLSVLLGTAAVLGSLLQWMLLRKSHAPDAVQPDSVPRYSLGKFRKPVSAALWAFLLLITAVPVSSMISLSLKRAYGLGLTASNLTFDNYRYILFENPRVWTSIQNSLILSLVTMLVCLAAGSLFAYLRVRKPSPWTKAAEIAASVPYTLPGIVFALSMILVWMEPIPGWNPGIYGTMSILFIAYICRFLILQIRTGVTAFMQIDASIEEAARVSGAGIRRRWTAVLLPLVLPGLLTGGILVFLMSLTELTVSALLYASGSQTIGVTIFSFEQAGDTLYSTALSSLIVALIGAGGAVLLLIRKWNSRQGEGGHSHEY</sequence>
<dbReference type="PANTHER" id="PTHR43357:SF3">
    <property type="entry name" value="FE(3+)-TRANSPORT SYSTEM PERMEASE PROTEIN FBPB 2"/>
    <property type="match status" value="1"/>
</dbReference>
<feature type="transmembrane region" description="Helical" evidence="8">
    <location>
        <begin position="121"/>
        <end position="141"/>
    </location>
</feature>
<evidence type="ECO:0000256" key="1">
    <source>
        <dbReference type="ARBA" id="ARBA00004429"/>
    </source>
</evidence>
<feature type="transmembrane region" description="Helical" evidence="8">
    <location>
        <begin position="414"/>
        <end position="434"/>
    </location>
</feature>
<organism evidence="10 11">
    <name type="scientific">Paenibacillus sabinae T27</name>
    <dbReference type="NCBI Taxonomy" id="1268072"/>
    <lineage>
        <taxon>Bacteria</taxon>
        <taxon>Bacillati</taxon>
        <taxon>Bacillota</taxon>
        <taxon>Bacilli</taxon>
        <taxon>Bacillales</taxon>
        <taxon>Paenibacillaceae</taxon>
        <taxon>Paenibacillus</taxon>
    </lineage>
</organism>
<dbReference type="PATRIC" id="fig|1268072.3.peg.797"/>
<keyword evidence="11" id="KW-1185">Reference proteome</keyword>
<feature type="domain" description="ABC transmembrane type-1" evidence="9">
    <location>
        <begin position="376"/>
        <end position="572"/>
    </location>
</feature>
<gene>
    <name evidence="10" type="ORF">PSAB_03855</name>
</gene>
<protein>
    <submittedName>
        <fullName evidence="10">ABC transport system permease</fullName>
    </submittedName>
</protein>
<keyword evidence="4" id="KW-0997">Cell inner membrane</keyword>
<dbReference type="AlphaFoldDB" id="X4ZE01"/>
<feature type="transmembrane region" description="Helical" evidence="8">
    <location>
        <begin position="78"/>
        <end position="109"/>
    </location>
</feature>
<feature type="transmembrane region" description="Helical" evidence="8">
    <location>
        <begin position="273"/>
        <end position="294"/>
    </location>
</feature>
<dbReference type="EMBL" id="CP004078">
    <property type="protein sequence ID" value="AHV95707.1"/>
    <property type="molecule type" value="Genomic_DNA"/>
</dbReference>
<dbReference type="Gene3D" id="1.10.3720.10">
    <property type="entry name" value="MetI-like"/>
    <property type="match status" value="2"/>
</dbReference>
<dbReference type="InterPro" id="IPR000515">
    <property type="entry name" value="MetI-like"/>
</dbReference>
<evidence type="ECO:0000256" key="7">
    <source>
        <dbReference type="ARBA" id="ARBA00023136"/>
    </source>
</evidence>
<feature type="transmembrane region" description="Helical" evidence="8">
    <location>
        <begin position="550"/>
        <end position="573"/>
    </location>
</feature>
<proteinExistence type="inferred from homology"/>
<reference evidence="10 11" key="1">
    <citation type="journal article" date="2014" name="PLoS Genet.">
        <title>Comparative Genomic Analysis of N2-Fixing and Non-N2-Fixing Paenibacillus spp.: Organization, Evolution and Expression of the Nitrogen Fixation Genes.</title>
        <authorList>
            <person name="Xie J.B."/>
            <person name="Du Z."/>
            <person name="Bai L."/>
            <person name="Tian C."/>
            <person name="Zhang Y."/>
            <person name="Xie J.Y."/>
            <person name="Wang T."/>
            <person name="Liu X."/>
            <person name="Chen X."/>
            <person name="Cheng Q."/>
            <person name="Chen S."/>
            <person name="Li J."/>
        </authorList>
    </citation>
    <scope>NUCLEOTIDE SEQUENCE [LARGE SCALE GENOMIC DNA]</scope>
    <source>
        <strain evidence="10 11">T27</strain>
    </source>
</reference>
<dbReference type="InterPro" id="IPR035906">
    <property type="entry name" value="MetI-like_sf"/>
</dbReference>
<dbReference type="GO" id="GO:0055085">
    <property type="term" value="P:transmembrane transport"/>
    <property type="evidence" value="ECO:0007669"/>
    <property type="project" value="InterPro"/>
</dbReference>
<dbReference type="HOGENOM" id="CLU_021838_2_1_9"/>
<feature type="transmembrane region" description="Helical" evidence="8">
    <location>
        <begin position="161"/>
        <end position="184"/>
    </location>
</feature>
<evidence type="ECO:0000259" key="9">
    <source>
        <dbReference type="PROSITE" id="PS50928"/>
    </source>
</evidence>
<feature type="transmembrane region" description="Helical" evidence="8">
    <location>
        <begin position="320"/>
        <end position="342"/>
    </location>
</feature>
<accession>X4ZE01</accession>
<dbReference type="Proteomes" id="UP000019772">
    <property type="component" value="Chromosome"/>
</dbReference>
<keyword evidence="6 8" id="KW-1133">Transmembrane helix</keyword>
<feature type="transmembrane region" description="Helical" evidence="8">
    <location>
        <begin position="36"/>
        <end position="58"/>
    </location>
</feature>
<keyword evidence="7 8" id="KW-0472">Membrane</keyword>
<dbReference type="Pfam" id="PF00528">
    <property type="entry name" value="BPD_transp_1"/>
    <property type="match status" value="2"/>
</dbReference>
<evidence type="ECO:0000313" key="11">
    <source>
        <dbReference type="Proteomes" id="UP000019772"/>
    </source>
</evidence>
<feature type="transmembrane region" description="Helical" evidence="8">
    <location>
        <begin position="495"/>
        <end position="519"/>
    </location>
</feature>
<keyword evidence="5 8" id="KW-0812">Transmembrane</keyword>
<dbReference type="RefSeq" id="WP_025333291.1">
    <property type="nucleotide sequence ID" value="NZ_CP004078.1"/>
</dbReference>
<comment type="subcellular location">
    <subcellularLocation>
        <location evidence="1">Cell inner membrane</location>
        <topology evidence="1">Multi-pass membrane protein</topology>
    </subcellularLocation>
    <subcellularLocation>
        <location evidence="8">Cell membrane</location>
        <topology evidence="8">Multi-pass membrane protein</topology>
    </subcellularLocation>
</comment>
<feature type="transmembrane region" description="Helical" evidence="8">
    <location>
        <begin position="446"/>
        <end position="464"/>
    </location>
</feature>
<evidence type="ECO:0000256" key="2">
    <source>
        <dbReference type="ARBA" id="ARBA00022448"/>
    </source>
</evidence>
<feature type="domain" description="ABC transmembrane type-1" evidence="9">
    <location>
        <begin position="82"/>
        <end position="290"/>
    </location>
</feature>
<dbReference type="GO" id="GO:0005886">
    <property type="term" value="C:plasma membrane"/>
    <property type="evidence" value="ECO:0007669"/>
    <property type="project" value="UniProtKB-SubCell"/>
</dbReference>
<dbReference type="PROSITE" id="PS50928">
    <property type="entry name" value="ABC_TM1"/>
    <property type="match status" value="2"/>
</dbReference>